<evidence type="ECO:0000313" key="2">
    <source>
        <dbReference type="Proteomes" id="UP000681162"/>
    </source>
</evidence>
<evidence type="ECO:0000313" key="1">
    <source>
        <dbReference type="EMBL" id="GIO38797.1"/>
    </source>
</evidence>
<proteinExistence type="predicted"/>
<dbReference type="EMBL" id="BORR01000015">
    <property type="protein sequence ID" value="GIO38797.1"/>
    <property type="molecule type" value="Genomic_DNA"/>
</dbReference>
<dbReference type="Proteomes" id="UP000681162">
    <property type="component" value="Unassembled WGS sequence"/>
</dbReference>
<sequence length="169" mass="18306">MNELETRLQQVTTMLQGYVGDENHPIGKLFRVLGELQTNTDAAQGSVATEPSIAQFQQQMAALNLDDEQRSELQAALASAAREEAAGTVPAATGFSPQILSDLVNQLSSIDKLIRDPQVNPETALSSIRPFYDQLNSVLTNVAGSFNLNGNALLGNLQTLLRNQTQIRL</sequence>
<protein>
    <submittedName>
        <fullName evidence="1">Uncharacterized protein</fullName>
    </submittedName>
</protein>
<keyword evidence="2" id="KW-1185">Reference proteome</keyword>
<dbReference type="AlphaFoldDB" id="A0A919XY76"/>
<reference evidence="1 2" key="1">
    <citation type="submission" date="2021-03" db="EMBL/GenBank/DDBJ databases">
        <title>Antimicrobial resistance genes in bacteria isolated from Japanese honey, and their potential for conferring macrolide and lincosamide resistance in the American foulbrood pathogen Paenibacillus larvae.</title>
        <authorList>
            <person name="Okamoto M."/>
            <person name="Kumagai M."/>
            <person name="Kanamori H."/>
            <person name="Takamatsu D."/>
        </authorList>
    </citation>
    <scope>NUCLEOTIDE SEQUENCE [LARGE SCALE GENOMIC DNA]</scope>
    <source>
        <strain evidence="1 2">J41TS12</strain>
    </source>
</reference>
<accession>A0A919XY76</accession>
<gene>
    <name evidence="1" type="ORF">J41TS12_36580</name>
</gene>
<dbReference type="RefSeq" id="WP_212941243.1">
    <property type="nucleotide sequence ID" value="NZ_BORR01000015.1"/>
</dbReference>
<comment type="caution">
    <text evidence="1">The sequence shown here is derived from an EMBL/GenBank/DDBJ whole genome shotgun (WGS) entry which is preliminary data.</text>
</comment>
<organism evidence="1 2">
    <name type="scientific">Paenibacillus antibioticophila</name>
    <dbReference type="NCBI Taxonomy" id="1274374"/>
    <lineage>
        <taxon>Bacteria</taxon>
        <taxon>Bacillati</taxon>
        <taxon>Bacillota</taxon>
        <taxon>Bacilli</taxon>
        <taxon>Bacillales</taxon>
        <taxon>Paenibacillaceae</taxon>
        <taxon>Paenibacillus</taxon>
    </lineage>
</organism>
<name>A0A919XY76_9BACL</name>